<evidence type="ECO:0000313" key="4">
    <source>
        <dbReference type="Proteomes" id="UP001180487"/>
    </source>
</evidence>
<dbReference type="PROSITE" id="PS51085">
    <property type="entry name" value="2FE2S_FER_2"/>
    <property type="match status" value="1"/>
</dbReference>
<dbReference type="InterPro" id="IPR001041">
    <property type="entry name" value="2Fe-2S_ferredoxin-type"/>
</dbReference>
<dbReference type="Pfam" id="PF13510">
    <property type="entry name" value="Fer2_4"/>
    <property type="match status" value="1"/>
</dbReference>
<dbReference type="InterPro" id="IPR036010">
    <property type="entry name" value="2Fe-2S_ferredoxin-like_sf"/>
</dbReference>
<dbReference type="SUPFAM" id="SSF54292">
    <property type="entry name" value="2Fe-2S ferredoxin-like"/>
    <property type="match status" value="1"/>
</dbReference>
<name>A0ABU2C8B0_9BURK</name>
<dbReference type="EMBL" id="JAVDXT010000002">
    <property type="protein sequence ID" value="MDR7377524.1"/>
    <property type="molecule type" value="Genomic_DNA"/>
</dbReference>
<evidence type="ECO:0000259" key="2">
    <source>
        <dbReference type="PROSITE" id="PS51085"/>
    </source>
</evidence>
<protein>
    <submittedName>
        <fullName evidence="3">Molibdopterin-dependent oxidoreductase YjgC</fullName>
    </submittedName>
</protein>
<dbReference type="Gene3D" id="3.10.20.440">
    <property type="entry name" value="2Fe-2S iron-sulphur cluster binding domain, sarcosine oxidase, alpha subunit, N-terminal domain"/>
    <property type="match status" value="1"/>
</dbReference>
<sequence>MRINLTIDGKAVTVPAGCSVAAALAIAGDGTARRSVSGELRAPVCGMGICQECRVWVDGVRQLACQTTCRAGMRVEVTQ</sequence>
<feature type="domain" description="2Fe-2S ferredoxin-type" evidence="2">
    <location>
        <begin position="1"/>
        <end position="79"/>
    </location>
</feature>
<proteinExistence type="predicted"/>
<evidence type="ECO:0000256" key="1">
    <source>
        <dbReference type="ARBA" id="ARBA00023002"/>
    </source>
</evidence>
<gene>
    <name evidence="3" type="ORF">J2X19_002203</name>
</gene>
<dbReference type="RefSeq" id="WP_116603793.1">
    <property type="nucleotide sequence ID" value="NZ_JAVDXT010000002.1"/>
</dbReference>
<keyword evidence="4" id="KW-1185">Reference proteome</keyword>
<evidence type="ECO:0000313" key="3">
    <source>
        <dbReference type="EMBL" id="MDR7377524.1"/>
    </source>
</evidence>
<accession>A0ABU2C8B0</accession>
<keyword evidence="1" id="KW-0560">Oxidoreductase</keyword>
<dbReference type="InterPro" id="IPR042204">
    <property type="entry name" value="2Fe-2S-bd_N"/>
</dbReference>
<dbReference type="Proteomes" id="UP001180487">
    <property type="component" value="Unassembled WGS sequence"/>
</dbReference>
<organism evidence="3 4">
    <name type="scientific">Rhodoferax ferrireducens</name>
    <dbReference type="NCBI Taxonomy" id="192843"/>
    <lineage>
        <taxon>Bacteria</taxon>
        <taxon>Pseudomonadati</taxon>
        <taxon>Pseudomonadota</taxon>
        <taxon>Betaproteobacteria</taxon>
        <taxon>Burkholderiales</taxon>
        <taxon>Comamonadaceae</taxon>
        <taxon>Rhodoferax</taxon>
    </lineage>
</organism>
<reference evidence="3 4" key="1">
    <citation type="submission" date="2023-07" db="EMBL/GenBank/DDBJ databases">
        <title>Sorghum-associated microbial communities from plants grown in Nebraska, USA.</title>
        <authorList>
            <person name="Schachtman D."/>
        </authorList>
    </citation>
    <scope>NUCLEOTIDE SEQUENCE [LARGE SCALE GENOMIC DNA]</scope>
    <source>
        <strain evidence="3 4">BE313</strain>
    </source>
</reference>
<comment type="caution">
    <text evidence="3">The sequence shown here is derived from an EMBL/GenBank/DDBJ whole genome shotgun (WGS) entry which is preliminary data.</text>
</comment>